<proteinExistence type="predicted"/>
<dbReference type="EMBL" id="JADION010000041">
    <property type="protein sequence ID" value="MBF4102963.1"/>
    <property type="molecule type" value="Genomic_DNA"/>
</dbReference>
<gene>
    <name evidence="2" type="ORF">INT80_12425</name>
</gene>
<dbReference type="Gene3D" id="2.160.20.160">
    <property type="match status" value="1"/>
</dbReference>
<evidence type="ECO:0000313" key="2">
    <source>
        <dbReference type="EMBL" id="MBF4102963.1"/>
    </source>
</evidence>
<name>A0A930UYB2_9PAST</name>
<reference evidence="2" key="1">
    <citation type="submission" date="2020-11" db="EMBL/GenBank/DDBJ databases">
        <title>Gallibacterium anatis 1637, full genome, WGS.</title>
        <authorList>
            <person name="Laishevtcev A.I."/>
            <person name="Yakimova E.A."/>
            <person name="Petkovich D."/>
            <person name="Stepanova T.V."/>
            <person name="Kalendr R.S."/>
            <person name="Rubalsky E.O."/>
            <person name="Zulkarneev E.R."/>
            <person name="Aleshkin A.V."/>
        </authorList>
    </citation>
    <scope>NUCLEOTIDE SEQUENCE</scope>
    <source>
        <strain evidence="2">1637</strain>
    </source>
</reference>
<comment type="caution">
    <text evidence="2">The sequence shown here is derived from an EMBL/GenBank/DDBJ whole genome shotgun (WGS) entry which is preliminary data.</text>
</comment>
<protein>
    <submittedName>
        <fullName evidence="2">Uncharacterized protein</fullName>
    </submittedName>
</protein>
<organism evidence="2">
    <name type="scientific">Gallibacterium anatis</name>
    <dbReference type="NCBI Taxonomy" id="750"/>
    <lineage>
        <taxon>Bacteria</taxon>
        <taxon>Pseudomonadati</taxon>
        <taxon>Pseudomonadota</taxon>
        <taxon>Gammaproteobacteria</taxon>
        <taxon>Pasteurellales</taxon>
        <taxon>Pasteurellaceae</taxon>
        <taxon>Gallibacterium</taxon>
    </lineage>
</organism>
<sequence length="93" mass="10252">MGDGNDTFEVTGTAKDTEDPNKAGAVRDEMKYASLYATNAKIDMGAGNDKVSIKGMWPPARNKSQVITLTLARVMTHNDWVEMFWGNCVKKLP</sequence>
<dbReference type="AlphaFoldDB" id="A0A930UYB2"/>
<evidence type="ECO:0000256" key="1">
    <source>
        <dbReference type="SAM" id="MobiDB-lite"/>
    </source>
</evidence>
<accession>A0A930UYB2</accession>
<feature type="region of interest" description="Disordered" evidence="1">
    <location>
        <begin position="1"/>
        <end position="23"/>
    </location>
</feature>